<name>A0A2S7F875_CLOBU</name>
<keyword evidence="6 8" id="KW-1133">Transmembrane helix</keyword>
<evidence type="ECO:0000256" key="4">
    <source>
        <dbReference type="ARBA" id="ARBA00022475"/>
    </source>
</evidence>
<evidence type="ECO:0000259" key="9">
    <source>
        <dbReference type="PROSITE" id="PS51012"/>
    </source>
</evidence>
<dbReference type="AlphaFoldDB" id="A0A2S7F875"/>
<comment type="subcellular location">
    <subcellularLocation>
        <location evidence="1 8">Cell membrane</location>
        <topology evidence="1 8">Multi-pass membrane protein</topology>
    </subcellularLocation>
</comment>
<keyword evidence="4 8" id="KW-1003">Cell membrane</keyword>
<dbReference type="PANTHER" id="PTHR30413:SF10">
    <property type="entry name" value="CAPSULE POLYSACCHARIDE EXPORT INNER-MEMBRANE PROTEIN CTRC"/>
    <property type="match status" value="1"/>
</dbReference>
<reference evidence="10 11" key="1">
    <citation type="submission" date="2016-01" db="EMBL/GenBank/DDBJ databases">
        <title>Characterization of the Clostridium difficile lineages that are prevalent in Hong Kong and China.</title>
        <authorList>
            <person name="Kwok J.S.-L."/>
            <person name="Lam W.-Y."/>
            <person name="Ip M."/>
            <person name="Chan T.-F."/>
            <person name="Hawkey P.M."/>
            <person name="Tsui S.K.-W."/>
        </authorList>
    </citation>
    <scope>NUCLEOTIDE SEQUENCE [LARGE SCALE GENOMIC DNA]</scope>
    <source>
        <strain evidence="10 11">300064</strain>
    </source>
</reference>
<keyword evidence="5 8" id="KW-0812">Transmembrane</keyword>
<evidence type="ECO:0000256" key="3">
    <source>
        <dbReference type="ARBA" id="ARBA00022448"/>
    </source>
</evidence>
<organism evidence="10 11">
    <name type="scientific">Clostridium butyricum</name>
    <dbReference type="NCBI Taxonomy" id="1492"/>
    <lineage>
        <taxon>Bacteria</taxon>
        <taxon>Bacillati</taxon>
        <taxon>Bacillota</taxon>
        <taxon>Clostridia</taxon>
        <taxon>Eubacteriales</taxon>
        <taxon>Clostridiaceae</taxon>
        <taxon>Clostridium</taxon>
    </lineage>
</organism>
<comment type="caution">
    <text evidence="10">The sequence shown here is derived from an EMBL/GenBank/DDBJ whole genome shotgun (WGS) entry which is preliminary data.</text>
</comment>
<dbReference type="PROSITE" id="PS51012">
    <property type="entry name" value="ABC_TM2"/>
    <property type="match status" value="1"/>
</dbReference>
<evidence type="ECO:0000256" key="6">
    <source>
        <dbReference type="ARBA" id="ARBA00022989"/>
    </source>
</evidence>
<dbReference type="PANTHER" id="PTHR30413">
    <property type="entry name" value="INNER MEMBRANE TRANSPORT PERMEASE"/>
    <property type="match status" value="1"/>
</dbReference>
<feature type="domain" description="ABC transmembrane type-2" evidence="9">
    <location>
        <begin position="33"/>
        <end position="253"/>
    </location>
</feature>
<evidence type="ECO:0000313" key="10">
    <source>
        <dbReference type="EMBL" id="PPV13431.1"/>
    </source>
</evidence>
<feature type="transmembrane region" description="Helical" evidence="8">
    <location>
        <begin position="144"/>
        <end position="169"/>
    </location>
</feature>
<evidence type="ECO:0000256" key="7">
    <source>
        <dbReference type="ARBA" id="ARBA00023136"/>
    </source>
</evidence>
<feature type="transmembrane region" description="Helical" evidence="8">
    <location>
        <begin position="111"/>
        <end position="132"/>
    </location>
</feature>
<dbReference type="RefSeq" id="WP_003407090.1">
    <property type="nucleotide sequence ID" value="NZ_CAVLFH010000001.1"/>
</dbReference>
<evidence type="ECO:0000256" key="5">
    <source>
        <dbReference type="ARBA" id="ARBA00022692"/>
    </source>
</evidence>
<evidence type="ECO:0000256" key="8">
    <source>
        <dbReference type="RuleBase" id="RU361157"/>
    </source>
</evidence>
<keyword evidence="3 8" id="KW-0813">Transport</keyword>
<dbReference type="EMBL" id="LRDH01000121">
    <property type="protein sequence ID" value="PPV13431.1"/>
    <property type="molecule type" value="Genomic_DNA"/>
</dbReference>
<protein>
    <recommendedName>
        <fullName evidence="8">Transport permease protein</fullName>
    </recommendedName>
</protein>
<accession>A0A2S7F875</accession>
<comment type="caution">
    <text evidence="8">Lacks conserved residue(s) required for the propagation of feature annotation.</text>
</comment>
<feature type="transmembrane region" description="Helical" evidence="8">
    <location>
        <begin position="229"/>
        <end position="251"/>
    </location>
</feature>
<feature type="transmembrane region" description="Helical" evidence="8">
    <location>
        <begin position="175"/>
        <end position="193"/>
    </location>
</feature>
<proteinExistence type="inferred from homology"/>
<dbReference type="InterPro" id="IPR047817">
    <property type="entry name" value="ABC2_TM_bact-type"/>
</dbReference>
<dbReference type="GO" id="GO:0005886">
    <property type="term" value="C:plasma membrane"/>
    <property type="evidence" value="ECO:0007669"/>
    <property type="project" value="UniProtKB-SubCell"/>
</dbReference>
<keyword evidence="7 8" id="KW-0472">Membrane</keyword>
<dbReference type="Proteomes" id="UP000238081">
    <property type="component" value="Unassembled WGS sequence"/>
</dbReference>
<evidence type="ECO:0000256" key="1">
    <source>
        <dbReference type="ARBA" id="ARBA00004651"/>
    </source>
</evidence>
<dbReference type="Pfam" id="PF01061">
    <property type="entry name" value="ABC2_membrane"/>
    <property type="match status" value="1"/>
</dbReference>
<evidence type="ECO:0000313" key="11">
    <source>
        <dbReference type="Proteomes" id="UP000238081"/>
    </source>
</evidence>
<evidence type="ECO:0000256" key="2">
    <source>
        <dbReference type="ARBA" id="ARBA00007783"/>
    </source>
</evidence>
<dbReference type="GO" id="GO:0015920">
    <property type="term" value="P:lipopolysaccharide transport"/>
    <property type="evidence" value="ECO:0007669"/>
    <property type="project" value="TreeGrafter"/>
</dbReference>
<dbReference type="GO" id="GO:0140359">
    <property type="term" value="F:ABC-type transporter activity"/>
    <property type="evidence" value="ECO:0007669"/>
    <property type="project" value="InterPro"/>
</dbReference>
<dbReference type="InterPro" id="IPR013525">
    <property type="entry name" value="ABC2_TM"/>
</dbReference>
<feature type="transmembrane region" description="Helical" evidence="8">
    <location>
        <begin position="32"/>
        <end position="56"/>
    </location>
</feature>
<comment type="similarity">
    <text evidence="2 8">Belongs to the ABC-2 integral membrane protein family.</text>
</comment>
<sequence>MFREYFSGIYKNRFILISLVNRDLIQKYRRSILGIAWSIITPLGLAIIIGTIYSLLFNTEPKTLIPLLFAGINPWNFLSGCAEGGTSAFISAEGYIKQSTVSSQIFPLRTVATNMVNLLYSILTFFVIYLFLEPDLFSAKMLMVIPGLIIIFIFSWGMANITSIITLSLRDFQPFQSLILQGFFYITPIIYPVEMLREKGSSIIVDSNPFYYLLEVVRSPMIGKELPSLHIYLIAIAISMCVFLFSVILYMKNRDTISYKL</sequence>
<gene>
    <name evidence="10" type="ORF">AWN73_16280</name>
</gene>